<dbReference type="AlphaFoldDB" id="A0A382GMT2"/>
<dbReference type="EMBL" id="UINC01056419">
    <property type="protein sequence ID" value="SVB76428.1"/>
    <property type="molecule type" value="Genomic_DNA"/>
</dbReference>
<evidence type="ECO:0000313" key="1">
    <source>
        <dbReference type="EMBL" id="SVB76428.1"/>
    </source>
</evidence>
<gene>
    <name evidence="1" type="ORF">METZ01_LOCUS229282</name>
</gene>
<reference evidence="1" key="1">
    <citation type="submission" date="2018-05" db="EMBL/GenBank/DDBJ databases">
        <authorList>
            <person name="Lanie J.A."/>
            <person name="Ng W.-L."/>
            <person name="Kazmierczak K.M."/>
            <person name="Andrzejewski T.M."/>
            <person name="Davidsen T.M."/>
            <person name="Wayne K.J."/>
            <person name="Tettelin H."/>
            <person name="Glass J.I."/>
            <person name="Rusch D."/>
            <person name="Podicherti R."/>
            <person name="Tsui H.-C.T."/>
            <person name="Winkler M.E."/>
        </authorList>
    </citation>
    <scope>NUCLEOTIDE SEQUENCE</scope>
</reference>
<name>A0A382GMT2_9ZZZZ</name>
<proteinExistence type="predicted"/>
<feature type="non-terminal residue" evidence="1">
    <location>
        <position position="65"/>
    </location>
</feature>
<sequence>MAALTTAQLDNVTNAALDFYISKGTVYAQSLQDKPLLAAIEKNSKTFPGGRGDVSLAVKGNYTTT</sequence>
<accession>A0A382GMT2</accession>
<organism evidence="1">
    <name type="scientific">marine metagenome</name>
    <dbReference type="NCBI Taxonomy" id="408172"/>
    <lineage>
        <taxon>unclassified sequences</taxon>
        <taxon>metagenomes</taxon>
        <taxon>ecological metagenomes</taxon>
    </lineage>
</organism>
<protein>
    <submittedName>
        <fullName evidence="1">Uncharacterized protein</fullName>
    </submittedName>
</protein>